<dbReference type="EMBL" id="JBGBPQ010000012">
    <property type="protein sequence ID" value="KAL1514654.1"/>
    <property type="molecule type" value="Genomic_DNA"/>
</dbReference>
<evidence type="ECO:0000256" key="3">
    <source>
        <dbReference type="ARBA" id="ARBA00022553"/>
    </source>
</evidence>
<dbReference type="GO" id="GO:0010556">
    <property type="term" value="P:regulation of macromolecule biosynthetic process"/>
    <property type="evidence" value="ECO:0007669"/>
    <property type="project" value="UniProtKB-ARBA"/>
</dbReference>
<dbReference type="InterPro" id="IPR050108">
    <property type="entry name" value="CDK"/>
</dbReference>
<evidence type="ECO:0000313" key="10">
    <source>
        <dbReference type="EMBL" id="KAL1514654.1"/>
    </source>
</evidence>
<feature type="region of interest" description="Disordered" evidence="8">
    <location>
        <begin position="624"/>
        <end position="644"/>
    </location>
</feature>
<sequence>MEGKRQAEGDEGPPEKRERRERPSDGRRERHRETGDRQRSSLQEEPHSERARGSANGHEAELRSPADSLVREGSHESREVSAASRRRGEKSDGTEARGVVGGRINSTILQYLRAPSRAAAAPSAARQVPMGAVGAVGSVSRMEAELAAFRRQADEADSGASEGELQPEGNRPIEAAAAAPSSAVAMPTRSRWLDEEDSADESEGGSPVVPAQGSMAHNAPLNADREAGVSEGGCGLQPGAEVETREAEGVSEPNLSQPASVYGEEQPNVASRTGVIEEDETRTAAHLTPAAIAGGGGTSFTGAAMPAGRSCRSVDSFQKLNKIDEGAYGVVYRARCRKSGDIVALKQVKLPNVKEGFPVTALREINLLLSLKHPNIVNCREMVVGNTMDKIFMVMDFMEHDLKGLMNVMKEPFTASEVKRLMKDLLEALEYCHEHWVLHRDLKTSNLLMNNQGRVAIADFGLARRYADPLKEYTNMVVTLWYRAPELLLGGRIYGAEIDVWSMGCIFGELILQEPLLPGRGESDQISQIFSLLGSPDPETWPESQQLPVVMKAMFRKQPFNRLRLKFKRGVSFTRAPAISDEGLNLMEAMLTLNPNKRITAKDALKHPYFSEQPQPAAYELMPTWPSTHDGKKREKVKSVTKEDEERFALFHQR</sequence>
<keyword evidence="5" id="KW-0547">Nucleotide-binding</keyword>
<keyword evidence="2" id="KW-0723">Serine/threonine-protein kinase</keyword>
<dbReference type="PANTHER" id="PTHR24056">
    <property type="entry name" value="CELL DIVISION PROTEIN KINASE"/>
    <property type="match status" value="1"/>
</dbReference>
<feature type="compositionally biased region" description="Basic and acidic residues" evidence="8">
    <location>
        <begin position="629"/>
        <end position="644"/>
    </location>
</feature>
<dbReference type="GO" id="GO:0005634">
    <property type="term" value="C:nucleus"/>
    <property type="evidence" value="ECO:0007669"/>
    <property type="project" value="TreeGrafter"/>
</dbReference>
<dbReference type="InterPro" id="IPR045267">
    <property type="entry name" value="CDK11/PITSLRE_STKc"/>
</dbReference>
<protein>
    <recommendedName>
        <fullName evidence="9">Protein kinase domain-containing protein</fullName>
    </recommendedName>
</protein>
<evidence type="ECO:0000256" key="8">
    <source>
        <dbReference type="SAM" id="MobiDB-lite"/>
    </source>
</evidence>
<comment type="caution">
    <text evidence="10">The sequence shown here is derived from an EMBL/GenBank/DDBJ whole genome shotgun (WGS) entry which is preliminary data.</text>
</comment>
<dbReference type="CDD" id="cd07843">
    <property type="entry name" value="STKc_CDC2L1"/>
    <property type="match status" value="1"/>
</dbReference>
<dbReference type="Pfam" id="PF00069">
    <property type="entry name" value="Pkinase"/>
    <property type="match status" value="1"/>
</dbReference>
<evidence type="ECO:0000256" key="7">
    <source>
        <dbReference type="ARBA" id="ARBA00022840"/>
    </source>
</evidence>
<keyword evidence="7" id="KW-0067">ATP-binding</keyword>
<dbReference type="InterPro" id="IPR011009">
    <property type="entry name" value="Kinase-like_dom_sf"/>
</dbReference>
<keyword evidence="4" id="KW-0808">Transferase</keyword>
<proteinExistence type="inferred from homology"/>
<keyword evidence="6" id="KW-0418">Kinase</keyword>
<evidence type="ECO:0000256" key="2">
    <source>
        <dbReference type="ARBA" id="ARBA00022527"/>
    </source>
</evidence>
<dbReference type="GO" id="GO:0004674">
    <property type="term" value="F:protein serine/threonine kinase activity"/>
    <property type="evidence" value="ECO:0007669"/>
    <property type="project" value="UniProtKB-KW"/>
</dbReference>
<feature type="domain" description="Protein kinase" evidence="9">
    <location>
        <begin position="317"/>
        <end position="610"/>
    </location>
</feature>
<dbReference type="PROSITE" id="PS00108">
    <property type="entry name" value="PROTEIN_KINASE_ST"/>
    <property type="match status" value="1"/>
</dbReference>
<dbReference type="Proteomes" id="UP001515480">
    <property type="component" value="Unassembled WGS sequence"/>
</dbReference>
<dbReference type="PANTHER" id="PTHR24056:SF107">
    <property type="entry name" value="CYCLIN-DEPENDENT KINASE 11A-RELATED"/>
    <property type="match status" value="1"/>
</dbReference>
<dbReference type="PROSITE" id="PS50011">
    <property type="entry name" value="PROTEIN_KINASE_DOM"/>
    <property type="match status" value="1"/>
</dbReference>
<gene>
    <name evidence="10" type="ORF">AB1Y20_003744</name>
</gene>
<keyword evidence="11" id="KW-1185">Reference proteome</keyword>
<feature type="compositionally biased region" description="Low complexity" evidence="8">
    <location>
        <begin position="176"/>
        <end position="185"/>
    </location>
</feature>
<dbReference type="FunFam" id="1.10.510.10:FF:000211">
    <property type="entry name" value="Cyclin-dependent kinase G-2"/>
    <property type="match status" value="1"/>
</dbReference>
<accession>A0AB34J5K2</accession>
<evidence type="ECO:0000256" key="5">
    <source>
        <dbReference type="ARBA" id="ARBA00022741"/>
    </source>
</evidence>
<feature type="region of interest" description="Disordered" evidence="8">
    <location>
        <begin position="1"/>
        <end position="103"/>
    </location>
</feature>
<dbReference type="FunFam" id="3.30.200.20:FF:000172">
    <property type="entry name" value="cyclin-dependent kinase G-2 isoform X1"/>
    <property type="match status" value="1"/>
</dbReference>
<dbReference type="SMART" id="SM00220">
    <property type="entry name" value="S_TKc"/>
    <property type="match status" value="1"/>
</dbReference>
<dbReference type="Gene3D" id="3.30.200.20">
    <property type="entry name" value="Phosphorylase Kinase, domain 1"/>
    <property type="match status" value="1"/>
</dbReference>
<feature type="compositionally biased region" description="Basic and acidic residues" evidence="8">
    <location>
        <begin position="1"/>
        <end position="79"/>
    </location>
</feature>
<name>A0AB34J5K2_PRYPA</name>
<reference evidence="10 11" key="1">
    <citation type="journal article" date="2024" name="Science">
        <title>Giant polyketide synthase enzymes in the biosynthesis of giant marine polyether toxins.</title>
        <authorList>
            <person name="Fallon T.R."/>
            <person name="Shende V.V."/>
            <person name="Wierzbicki I.H."/>
            <person name="Pendleton A.L."/>
            <person name="Watervoot N.F."/>
            <person name="Auber R.P."/>
            <person name="Gonzalez D.J."/>
            <person name="Wisecaver J.H."/>
            <person name="Moore B.S."/>
        </authorList>
    </citation>
    <scope>NUCLEOTIDE SEQUENCE [LARGE SCALE GENOMIC DNA]</scope>
    <source>
        <strain evidence="10 11">12B1</strain>
    </source>
</reference>
<dbReference type="AlphaFoldDB" id="A0AB34J5K2"/>
<dbReference type="GO" id="GO:0005524">
    <property type="term" value="F:ATP binding"/>
    <property type="evidence" value="ECO:0007669"/>
    <property type="project" value="UniProtKB-KW"/>
</dbReference>
<keyword evidence="3" id="KW-0597">Phosphoprotein</keyword>
<dbReference type="SUPFAM" id="SSF56112">
    <property type="entry name" value="Protein kinase-like (PK-like)"/>
    <property type="match status" value="1"/>
</dbReference>
<organism evidence="10 11">
    <name type="scientific">Prymnesium parvum</name>
    <name type="common">Toxic golden alga</name>
    <dbReference type="NCBI Taxonomy" id="97485"/>
    <lineage>
        <taxon>Eukaryota</taxon>
        <taxon>Haptista</taxon>
        <taxon>Haptophyta</taxon>
        <taxon>Prymnesiophyceae</taxon>
        <taxon>Prymnesiales</taxon>
        <taxon>Prymnesiaceae</taxon>
        <taxon>Prymnesium</taxon>
    </lineage>
</organism>
<dbReference type="GO" id="GO:0007346">
    <property type="term" value="P:regulation of mitotic cell cycle"/>
    <property type="evidence" value="ECO:0007669"/>
    <property type="project" value="TreeGrafter"/>
</dbReference>
<evidence type="ECO:0000259" key="9">
    <source>
        <dbReference type="PROSITE" id="PS50011"/>
    </source>
</evidence>
<evidence type="ECO:0000256" key="6">
    <source>
        <dbReference type="ARBA" id="ARBA00022777"/>
    </source>
</evidence>
<evidence type="ECO:0000256" key="4">
    <source>
        <dbReference type="ARBA" id="ARBA00022679"/>
    </source>
</evidence>
<dbReference type="Gene3D" id="1.10.510.10">
    <property type="entry name" value="Transferase(Phosphotransferase) domain 1"/>
    <property type="match status" value="1"/>
</dbReference>
<comment type="similarity">
    <text evidence="1">Belongs to the protein kinase superfamily. CMGC Ser/Thr protein kinase family. CDC2/CDKX subfamily.</text>
</comment>
<evidence type="ECO:0000313" key="11">
    <source>
        <dbReference type="Proteomes" id="UP001515480"/>
    </source>
</evidence>
<dbReference type="InterPro" id="IPR008271">
    <property type="entry name" value="Ser/Thr_kinase_AS"/>
</dbReference>
<feature type="compositionally biased region" description="Acidic residues" evidence="8">
    <location>
        <begin position="194"/>
        <end position="203"/>
    </location>
</feature>
<dbReference type="InterPro" id="IPR000719">
    <property type="entry name" value="Prot_kinase_dom"/>
</dbReference>
<dbReference type="GO" id="GO:0080090">
    <property type="term" value="P:regulation of primary metabolic process"/>
    <property type="evidence" value="ECO:0007669"/>
    <property type="project" value="UniProtKB-ARBA"/>
</dbReference>
<feature type="region of interest" description="Disordered" evidence="8">
    <location>
        <begin position="176"/>
        <end position="274"/>
    </location>
</feature>
<feature type="region of interest" description="Disordered" evidence="8">
    <location>
        <begin position="150"/>
        <end position="169"/>
    </location>
</feature>
<evidence type="ECO:0000256" key="1">
    <source>
        <dbReference type="ARBA" id="ARBA00006485"/>
    </source>
</evidence>